<dbReference type="EMBL" id="JAKKPZ010000185">
    <property type="protein sequence ID" value="KAI1699287.1"/>
    <property type="molecule type" value="Genomic_DNA"/>
</dbReference>
<dbReference type="Proteomes" id="UP001201812">
    <property type="component" value="Unassembled WGS sequence"/>
</dbReference>
<protein>
    <submittedName>
        <fullName evidence="3">Uncharacterized protein</fullName>
    </submittedName>
</protein>
<evidence type="ECO:0000256" key="2">
    <source>
        <dbReference type="SAM" id="Phobius"/>
    </source>
</evidence>
<feature type="transmembrane region" description="Helical" evidence="2">
    <location>
        <begin position="395"/>
        <end position="413"/>
    </location>
</feature>
<evidence type="ECO:0000313" key="4">
    <source>
        <dbReference type="Proteomes" id="UP001201812"/>
    </source>
</evidence>
<feature type="transmembrane region" description="Helical" evidence="2">
    <location>
        <begin position="591"/>
        <end position="611"/>
    </location>
</feature>
<feature type="transmembrane region" description="Helical" evidence="2">
    <location>
        <begin position="321"/>
        <end position="340"/>
    </location>
</feature>
<organism evidence="3 4">
    <name type="scientific">Ditylenchus destructor</name>
    <dbReference type="NCBI Taxonomy" id="166010"/>
    <lineage>
        <taxon>Eukaryota</taxon>
        <taxon>Metazoa</taxon>
        <taxon>Ecdysozoa</taxon>
        <taxon>Nematoda</taxon>
        <taxon>Chromadorea</taxon>
        <taxon>Rhabditida</taxon>
        <taxon>Tylenchina</taxon>
        <taxon>Tylenchomorpha</taxon>
        <taxon>Sphaerularioidea</taxon>
        <taxon>Anguinidae</taxon>
        <taxon>Anguininae</taxon>
        <taxon>Ditylenchus</taxon>
    </lineage>
</organism>
<gene>
    <name evidence="3" type="ORF">DdX_17416</name>
</gene>
<feature type="coiled-coil region" evidence="1">
    <location>
        <begin position="91"/>
        <end position="123"/>
    </location>
</feature>
<accession>A0AAD4QTF5</accession>
<feature type="transmembrane region" description="Helical" evidence="2">
    <location>
        <begin position="161"/>
        <end position="179"/>
    </location>
</feature>
<proteinExistence type="predicted"/>
<comment type="caution">
    <text evidence="3">The sequence shown here is derived from an EMBL/GenBank/DDBJ whole genome shotgun (WGS) entry which is preliminary data.</text>
</comment>
<feature type="transmembrane region" description="Helical" evidence="2">
    <location>
        <begin position="558"/>
        <end position="579"/>
    </location>
</feature>
<sequence>MNGMSEMEHFPQHSLDSEVGPLVRKSDVWSPLGYDTKIDVFKFLRPYDIRKFCVYVNKSWAFFCVENQRYIPHPRSVPRRIVEERFCIDEKQAYEQRIVDENIQRMNARRQELRQERRQTRRILFLWCLTFLIMLLPTWSCIVYLIVRINTQSEEGPTDDLLALCPFMVLSLVISYLGLKACCMHNPAVMDSYYYNGMEYIQKRRHWLIWMCVRLILVLAALSFTYLFPHLTPSTAVLWIAVTVIHIPECRKLLSWMNWTDDENLCLQPSVDNRHGLHCNCHVVLILVLTTSALMFGFFWRIRSGYIERVPIQRQFSKTTSVVAGTLTIGITLSFAYTMIYDLVYKSCDVVIEVDSNDSWTVIQHSIYNALMMAFSPFLLYYLRQRSYYQSNCDLLDFITNKITSSLLIILWIDEIIYKSHAARQILVPKICEQMGNGVICSLVPCLRHSHKFKCRPAQDLVGSELDWFLIDDHFIHSVVVGAACEFYPVMIVLLWIVTGRAEKKAEQIDRQNQELKTIRRPLKNVVVLVSRISGMERVESACSPMNVAFPLRASARLLAVICVISALECTLIELFYTLDADSWGTQTSIIVYNISAYLHYAFVLASILLSQEGLCIWSSRFVPPTKSTSVHDNRSGD</sequence>
<feature type="transmembrane region" description="Helical" evidence="2">
    <location>
        <begin position="124"/>
        <end position="149"/>
    </location>
</feature>
<feature type="transmembrane region" description="Helical" evidence="2">
    <location>
        <begin position="475"/>
        <end position="498"/>
    </location>
</feature>
<feature type="transmembrane region" description="Helical" evidence="2">
    <location>
        <begin position="207"/>
        <end position="228"/>
    </location>
</feature>
<evidence type="ECO:0000313" key="3">
    <source>
        <dbReference type="EMBL" id="KAI1699287.1"/>
    </source>
</evidence>
<reference evidence="3" key="1">
    <citation type="submission" date="2022-01" db="EMBL/GenBank/DDBJ databases">
        <title>Genome Sequence Resource for Two Populations of Ditylenchus destructor, the Migratory Endoparasitic Phytonematode.</title>
        <authorList>
            <person name="Zhang H."/>
            <person name="Lin R."/>
            <person name="Xie B."/>
        </authorList>
    </citation>
    <scope>NUCLEOTIDE SEQUENCE</scope>
    <source>
        <strain evidence="3">BazhouSP</strain>
    </source>
</reference>
<keyword evidence="1" id="KW-0175">Coiled coil</keyword>
<feature type="transmembrane region" description="Helical" evidence="2">
    <location>
        <begin position="282"/>
        <end position="300"/>
    </location>
</feature>
<keyword evidence="2" id="KW-0472">Membrane</keyword>
<keyword evidence="2" id="KW-0812">Transmembrane</keyword>
<name>A0AAD4QTF5_9BILA</name>
<keyword evidence="2" id="KW-1133">Transmembrane helix</keyword>
<evidence type="ECO:0000256" key="1">
    <source>
        <dbReference type="SAM" id="Coils"/>
    </source>
</evidence>
<keyword evidence="4" id="KW-1185">Reference proteome</keyword>
<dbReference type="AlphaFoldDB" id="A0AAD4QTF5"/>
<feature type="transmembrane region" description="Helical" evidence="2">
    <location>
        <begin position="360"/>
        <end position="383"/>
    </location>
</feature>